<dbReference type="Proteomes" id="UP000298438">
    <property type="component" value="Unassembled WGS sequence"/>
</dbReference>
<dbReference type="AlphaFoldDB" id="A0A4Y9SQR0"/>
<dbReference type="OrthoDB" id="8753497at2"/>
<evidence type="ECO:0000259" key="3">
    <source>
        <dbReference type="Pfam" id="PF14258"/>
    </source>
</evidence>
<proteinExistence type="predicted"/>
<dbReference type="RefSeq" id="WP_135205816.1">
    <property type="nucleotide sequence ID" value="NZ_SPVF01000048.1"/>
</dbReference>
<feature type="compositionally biased region" description="Low complexity" evidence="1">
    <location>
        <begin position="188"/>
        <end position="201"/>
    </location>
</feature>
<feature type="compositionally biased region" description="Pro residues" evidence="1">
    <location>
        <begin position="202"/>
        <end position="211"/>
    </location>
</feature>
<keyword evidence="2" id="KW-0472">Membrane</keyword>
<reference evidence="4 5" key="1">
    <citation type="submission" date="2019-03" db="EMBL/GenBank/DDBJ databases">
        <title>Draft Genome Sequence of Massilia arenosa sp. nov., a Novel Massilia Species Isolated from a Sandy-loam Maize Soil.</title>
        <authorList>
            <person name="Raths R."/>
            <person name="Peta V."/>
            <person name="Bucking H."/>
        </authorList>
    </citation>
    <scope>NUCLEOTIDE SEQUENCE [LARGE SCALE GENOMIC DNA]</scope>
    <source>
        <strain evidence="4 5">MC02</strain>
    </source>
</reference>
<feature type="domain" description="DUF4350" evidence="3">
    <location>
        <begin position="41"/>
        <end position="288"/>
    </location>
</feature>
<keyword evidence="2" id="KW-0812">Transmembrane</keyword>
<evidence type="ECO:0000256" key="1">
    <source>
        <dbReference type="SAM" id="MobiDB-lite"/>
    </source>
</evidence>
<sequence>MRKNPALLIGLLSLAVAGALVALWLHYMERVVEGVPALSEAARENPLLAAQHLLARHGHVLTVTPLLNEQTVSALPARGTLLLQAGVPDPRVAGPLLEWVRRGNTLVMSPMWTMKDAPKSVLPSAERDVIGQRYGASVELRARQDDTCRLDPRREPGARTDDGAPPLPIVAAGPDEEEDEEDAQPETAGGAPAEPAGGAPRASPPPPPPPAHLVCLHIPTLGHPLELSRPNTPLRQADPGAPKPLWSDTYALGVAVFPEGRGHVVMVGQDYFSNFPLRQFDHAELLLAVSGLAGPHAPVLGVQSVEVAHWTIWLWRHYAPFIVSLAVLLTAWLWRQTRRFGPMLPVPPQERRALLEHIDASARWLWRVPGGRELLLTAVRGTTENLLRRRAPALYKLAPAARIRHLAGMCGLPPDAVERALHGPAATRPLDFTHQISTLHQLRRHYER</sequence>
<organism evidence="4 5">
    <name type="scientific">Zemynaea arenosa</name>
    <dbReference type="NCBI Taxonomy" id="2561931"/>
    <lineage>
        <taxon>Bacteria</taxon>
        <taxon>Pseudomonadati</taxon>
        <taxon>Pseudomonadota</taxon>
        <taxon>Betaproteobacteria</taxon>
        <taxon>Burkholderiales</taxon>
        <taxon>Oxalobacteraceae</taxon>
        <taxon>Telluria group</taxon>
        <taxon>Zemynaea</taxon>
    </lineage>
</organism>
<keyword evidence="5" id="KW-1185">Reference proteome</keyword>
<dbReference type="EMBL" id="SPVF01000048">
    <property type="protein sequence ID" value="TFW27689.1"/>
    <property type="molecule type" value="Genomic_DNA"/>
</dbReference>
<name>A0A4Y9SQR0_9BURK</name>
<evidence type="ECO:0000313" key="4">
    <source>
        <dbReference type="EMBL" id="TFW27689.1"/>
    </source>
</evidence>
<dbReference type="InterPro" id="IPR025646">
    <property type="entry name" value="DUF4350"/>
</dbReference>
<protein>
    <submittedName>
        <fullName evidence="4">DUF4350 domain-containing protein</fullName>
    </submittedName>
</protein>
<feature type="compositionally biased region" description="Basic and acidic residues" evidence="1">
    <location>
        <begin position="143"/>
        <end position="162"/>
    </location>
</feature>
<feature type="region of interest" description="Disordered" evidence="1">
    <location>
        <begin position="143"/>
        <end position="215"/>
    </location>
</feature>
<feature type="transmembrane region" description="Helical" evidence="2">
    <location>
        <begin position="313"/>
        <end position="334"/>
    </location>
</feature>
<gene>
    <name evidence="4" type="ORF">E4L96_03355</name>
</gene>
<keyword evidence="2" id="KW-1133">Transmembrane helix</keyword>
<accession>A0A4Y9SQR0</accession>
<evidence type="ECO:0000313" key="5">
    <source>
        <dbReference type="Proteomes" id="UP000298438"/>
    </source>
</evidence>
<feature type="compositionally biased region" description="Acidic residues" evidence="1">
    <location>
        <begin position="174"/>
        <end position="184"/>
    </location>
</feature>
<comment type="caution">
    <text evidence="4">The sequence shown here is derived from an EMBL/GenBank/DDBJ whole genome shotgun (WGS) entry which is preliminary data.</text>
</comment>
<dbReference type="Pfam" id="PF14258">
    <property type="entry name" value="DUF4350"/>
    <property type="match status" value="1"/>
</dbReference>
<evidence type="ECO:0000256" key="2">
    <source>
        <dbReference type="SAM" id="Phobius"/>
    </source>
</evidence>